<protein>
    <recommendedName>
        <fullName evidence="11">J domain-containing protein</fullName>
    </recommendedName>
</protein>
<dbReference type="EnsemblPlants" id="ORUFI12G21300.1">
    <property type="protein sequence ID" value="ORUFI12G21300.1"/>
    <property type="gene ID" value="ORUFI12G21300"/>
</dbReference>
<dbReference type="InterPro" id="IPR002939">
    <property type="entry name" value="DnaJ_C"/>
</dbReference>
<feature type="region of interest" description="Disordered" evidence="6">
    <location>
        <begin position="387"/>
        <end position="425"/>
    </location>
</feature>
<dbReference type="STRING" id="4529.A0A0E0RK46"/>
<evidence type="ECO:0000313" key="9">
    <source>
        <dbReference type="EnsemblPlants" id="ORUFI12G21300.1"/>
    </source>
</evidence>
<reference evidence="10" key="1">
    <citation type="submission" date="2013-06" db="EMBL/GenBank/DDBJ databases">
        <authorList>
            <person name="Zhao Q."/>
        </authorList>
    </citation>
    <scope>NUCLEOTIDE SEQUENCE</scope>
    <source>
        <strain evidence="10">cv. W1943</strain>
    </source>
</reference>
<dbReference type="Gene3D" id="1.10.287.110">
    <property type="entry name" value="DnaJ domain"/>
    <property type="match status" value="1"/>
</dbReference>
<name>A0A0E0RK46_ORYRU</name>
<dbReference type="GO" id="GO:0008270">
    <property type="term" value="F:zinc ion binding"/>
    <property type="evidence" value="ECO:0007669"/>
    <property type="project" value="UniProtKB-KW"/>
</dbReference>
<evidence type="ECO:0000259" key="8">
    <source>
        <dbReference type="PROSITE" id="PS51188"/>
    </source>
</evidence>
<dbReference type="PROSITE" id="PS51188">
    <property type="entry name" value="ZF_CR"/>
    <property type="match status" value="1"/>
</dbReference>
<dbReference type="Pfam" id="PF00226">
    <property type="entry name" value="DnaJ"/>
    <property type="match status" value="1"/>
</dbReference>
<dbReference type="HOGENOM" id="CLU_017633_10_2_1"/>
<dbReference type="Pfam" id="PF01556">
    <property type="entry name" value="DnaJ_C"/>
    <property type="match status" value="1"/>
</dbReference>
<keyword evidence="1 5" id="KW-0479">Metal-binding</keyword>
<dbReference type="InterPro" id="IPR036869">
    <property type="entry name" value="J_dom_sf"/>
</dbReference>
<feature type="compositionally biased region" description="Low complexity" evidence="6">
    <location>
        <begin position="387"/>
        <end position="400"/>
    </location>
</feature>
<keyword evidence="2" id="KW-0677">Repeat</keyword>
<dbReference type="GO" id="GO:0006457">
    <property type="term" value="P:protein folding"/>
    <property type="evidence" value="ECO:0007669"/>
    <property type="project" value="InterPro"/>
</dbReference>
<accession>A0A0E0RK46</accession>
<dbReference type="Gene3D" id="2.10.230.10">
    <property type="entry name" value="Heat shock protein DnaJ, cysteine-rich domain"/>
    <property type="match status" value="1"/>
</dbReference>
<proteinExistence type="predicted"/>
<dbReference type="OMA" id="HGMPFAK"/>
<evidence type="ECO:0000256" key="4">
    <source>
        <dbReference type="ARBA" id="ARBA00022833"/>
    </source>
</evidence>
<organism evidence="9 10">
    <name type="scientific">Oryza rufipogon</name>
    <name type="common">Brownbeard rice</name>
    <name type="synonym">Asian wild rice</name>
    <dbReference type="NCBI Taxonomy" id="4529"/>
    <lineage>
        <taxon>Eukaryota</taxon>
        <taxon>Viridiplantae</taxon>
        <taxon>Streptophyta</taxon>
        <taxon>Embryophyta</taxon>
        <taxon>Tracheophyta</taxon>
        <taxon>Spermatophyta</taxon>
        <taxon>Magnoliopsida</taxon>
        <taxon>Liliopsida</taxon>
        <taxon>Poales</taxon>
        <taxon>Poaceae</taxon>
        <taxon>BOP clade</taxon>
        <taxon>Oryzoideae</taxon>
        <taxon>Oryzeae</taxon>
        <taxon>Oryzinae</taxon>
        <taxon>Oryza</taxon>
    </lineage>
</organism>
<dbReference type="SUPFAM" id="SSF57938">
    <property type="entry name" value="DnaJ/Hsp40 cysteine-rich domain"/>
    <property type="match status" value="1"/>
</dbReference>
<evidence type="ECO:0000256" key="1">
    <source>
        <dbReference type="ARBA" id="ARBA00022723"/>
    </source>
</evidence>
<dbReference type="AlphaFoldDB" id="A0A0E0RK46"/>
<dbReference type="InterPro" id="IPR001305">
    <property type="entry name" value="HSP_DnaJ_Cys-rich_dom"/>
</dbReference>
<dbReference type="SUPFAM" id="SSF49493">
    <property type="entry name" value="HSP40/DnaJ peptide-binding domain"/>
    <property type="match status" value="2"/>
</dbReference>
<feature type="compositionally biased region" description="Basic and acidic residues" evidence="6">
    <location>
        <begin position="401"/>
        <end position="411"/>
    </location>
</feature>
<dbReference type="InterPro" id="IPR018253">
    <property type="entry name" value="DnaJ_domain_CS"/>
</dbReference>
<dbReference type="Proteomes" id="UP000008022">
    <property type="component" value="Unassembled WGS sequence"/>
</dbReference>
<dbReference type="GO" id="GO:0005783">
    <property type="term" value="C:endoplasmic reticulum"/>
    <property type="evidence" value="ECO:0007669"/>
    <property type="project" value="UniProtKB-ARBA"/>
</dbReference>
<keyword evidence="3 5" id="KW-0863">Zinc-finger</keyword>
<reference evidence="9" key="2">
    <citation type="submission" date="2015-06" db="UniProtKB">
        <authorList>
            <consortium name="EnsemblPlants"/>
        </authorList>
    </citation>
    <scope>IDENTIFICATION</scope>
</reference>
<evidence type="ECO:0008006" key="11">
    <source>
        <dbReference type="Google" id="ProtNLM"/>
    </source>
</evidence>
<sequence>MAAPGCNSDNSRYYDLLGVPRGADGDEIRRAYRRAAVTHHPDKGGDEEAFKEVARAYQVLGDPALREVYDVYGEDGVNGGVGAAAAGFGRYDDAFDEFVETFRYLVAAGGADRAFGDAVEMLRHLVAGVAAGGGADDGGKAFDEVIVGMFKNMMSGGDSSVEFVDLSLEEFYNGATKKTGSTLASPATCAACSGAGYKVVSQLMRLRRRGSEPCAACGGRGEVSRGLKRCSACRGSKVATDTKVLELAVEKGVPDGHRITFPGEADVKENGVAGDLVMGLRQKKHGKRRPRLRARAALAEALCGFQFVITHLDGRRLLVTSGAGEVIRPGQLKAIDGEGMPVHGMPFAKGTLYVAFRVAFPGTMTPALRDAVAAAFPAATKAAAVEDGGGCEETTTTTRDVGGEEEMKLNAKGEQSPTTRMEHGAGGEDEYVHVHGHVDEEEEDNEEM</sequence>
<evidence type="ECO:0000256" key="2">
    <source>
        <dbReference type="ARBA" id="ARBA00022737"/>
    </source>
</evidence>
<feature type="domain" description="CR-type" evidence="8">
    <location>
        <begin position="156"/>
        <end position="242"/>
    </location>
</feature>
<feature type="domain" description="J" evidence="7">
    <location>
        <begin position="12"/>
        <end position="73"/>
    </location>
</feature>
<dbReference type="GO" id="GO:0051082">
    <property type="term" value="F:unfolded protein binding"/>
    <property type="evidence" value="ECO:0007669"/>
    <property type="project" value="InterPro"/>
</dbReference>
<dbReference type="Gramene" id="ORUFI12G21300.1">
    <property type="protein sequence ID" value="ORUFI12G21300.1"/>
    <property type="gene ID" value="ORUFI12G21300"/>
</dbReference>
<dbReference type="SUPFAM" id="SSF46565">
    <property type="entry name" value="Chaperone J-domain"/>
    <property type="match status" value="1"/>
</dbReference>
<keyword evidence="4 5" id="KW-0862">Zinc</keyword>
<dbReference type="InterPro" id="IPR036410">
    <property type="entry name" value="HSP_DnaJ_Cys-rich_dom_sf"/>
</dbReference>
<dbReference type="InterPro" id="IPR001623">
    <property type="entry name" value="DnaJ_domain"/>
</dbReference>
<dbReference type="InterPro" id="IPR044713">
    <property type="entry name" value="DNJA1/2-like"/>
</dbReference>
<dbReference type="PRINTS" id="PR00625">
    <property type="entry name" value="JDOMAIN"/>
</dbReference>
<dbReference type="PANTHER" id="PTHR43888">
    <property type="entry name" value="DNAJ-LIKE-2, ISOFORM A-RELATED"/>
    <property type="match status" value="1"/>
</dbReference>
<evidence type="ECO:0000256" key="6">
    <source>
        <dbReference type="SAM" id="MobiDB-lite"/>
    </source>
</evidence>
<dbReference type="FunFam" id="2.60.260.20:FF:000003">
    <property type="entry name" value="DnaJ subfamily A member 2"/>
    <property type="match status" value="1"/>
</dbReference>
<dbReference type="CDD" id="cd06257">
    <property type="entry name" value="DnaJ"/>
    <property type="match status" value="1"/>
</dbReference>
<evidence type="ECO:0000313" key="10">
    <source>
        <dbReference type="Proteomes" id="UP000008022"/>
    </source>
</evidence>
<feature type="zinc finger region" description="CR-type" evidence="5">
    <location>
        <begin position="156"/>
        <end position="242"/>
    </location>
</feature>
<evidence type="ECO:0000256" key="5">
    <source>
        <dbReference type="PROSITE-ProRule" id="PRU00546"/>
    </source>
</evidence>
<dbReference type="eggNOG" id="KOG0712">
    <property type="taxonomic scope" value="Eukaryota"/>
</dbReference>
<keyword evidence="10" id="KW-1185">Reference proteome</keyword>
<evidence type="ECO:0000259" key="7">
    <source>
        <dbReference type="PROSITE" id="PS50076"/>
    </source>
</evidence>
<dbReference type="PROSITE" id="PS00636">
    <property type="entry name" value="DNAJ_1"/>
    <property type="match status" value="1"/>
</dbReference>
<dbReference type="Gene3D" id="2.60.260.20">
    <property type="entry name" value="Urease metallochaperone UreE, N-terminal domain"/>
    <property type="match status" value="2"/>
</dbReference>
<dbReference type="SMART" id="SM00271">
    <property type="entry name" value="DnaJ"/>
    <property type="match status" value="1"/>
</dbReference>
<dbReference type="InterPro" id="IPR008971">
    <property type="entry name" value="HSP40/DnaJ_pept-bd"/>
</dbReference>
<evidence type="ECO:0000256" key="3">
    <source>
        <dbReference type="ARBA" id="ARBA00022771"/>
    </source>
</evidence>
<dbReference type="PROSITE" id="PS50076">
    <property type="entry name" value="DNAJ_2"/>
    <property type="match status" value="1"/>
</dbReference>
<dbReference type="GO" id="GO:0030544">
    <property type="term" value="F:Hsp70 protein binding"/>
    <property type="evidence" value="ECO:0007669"/>
    <property type="project" value="InterPro"/>
</dbReference>